<sequence>MTEAETAPLEAPDEPVPWWGPVAVGAWVVLVILGYIGTAVAPSWANDNPEGLLMLHSRVRHLLLALGSDISWVSYGVIAGLRLGLAYAVCHLIGRAYGTKVLVWMGRFMGVQRDQMNQMIRMFHKAEWVVVPFFTGSNLVAAITGIVKTKIPRLVFLVTVGIVLRLLLWWWVAQIADDEIDTVLDFLNRYQTPALVIAIGLTAATVALNLWRGRRFEL</sequence>
<evidence type="ECO:0000313" key="2">
    <source>
        <dbReference type="EMBL" id="TDT15805.1"/>
    </source>
</evidence>
<keyword evidence="3" id="KW-1185">Reference proteome</keyword>
<organism evidence="2 3">
    <name type="scientific">Ilumatobacter fluminis</name>
    <dbReference type="NCBI Taxonomy" id="467091"/>
    <lineage>
        <taxon>Bacteria</taxon>
        <taxon>Bacillati</taxon>
        <taxon>Actinomycetota</taxon>
        <taxon>Acidimicrobiia</taxon>
        <taxon>Acidimicrobiales</taxon>
        <taxon>Ilumatobacteraceae</taxon>
        <taxon>Ilumatobacter</taxon>
    </lineage>
</organism>
<keyword evidence="1" id="KW-0472">Membrane</keyword>
<proteinExistence type="predicted"/>
<name>A0A4R7HXL0_9ACTN</name>
<feature type="transmembrane region" description="Helical" evidence="1">
    <location>
        <begin position="192"/>
        <end position="211"/>
    </location>
</feature>
<evidence type="ECO:0000313" key="3">
    <source>
        <dbReference type="Proteomes" id="UP000294558"/>
    </source>
</evidence>
<dbReference type="AlphaFoldDB" id="A0A4R7HXL0"/>
<gene>
    <name evidence="2" type="ORF">BDK89_1383</name>
</gene>
<accession>A0A4R7HXL0</accession>
<feature type="transmembrane region" description="Helical" evidence="1">
    <location>
        <begin position="128"/>
        <end position="147"/>
    </location>
</feature>
<evidence type="ECO:0000256" key="1">
    <source>
        <dbReference type="SAM" id="Phobius"/>
    </source>
</evidence>
<comment type="caution">
    <text evidence="2">The sequence shown here is derived from an EMBL/GenBank/DDBJ whole genome shotgun (WGS) entry which is preliminary data.</text>
</comment>
<dbReference type="Proteomes" id="UP000294558">
    <property type="component" value="Unassembled WGS sequence"/>
</dbReference>
<dbReference type="EMBL" id="SOAU01000001">
    <property type="protein sequence ID" value="TDT15805.1"/>
    <property type="molecule type" value="Genomic_DNA"/>
</dbReference>
<feature type="transmembrane region" description="Helical" evidence="1">
    <location>
        <begin position="62"/>
        <end position="85"/>
    </location>
</feature>
<reference evidence="2 3" key="1">
    <citation type="submission" date="2019-03" db="EMBL/GenBank/DDBJ databases">
        <title>Sequencing the genomes of 1000 actinobacteria strains.</title>
        <authorList>
            <person name="Klenk H.-P."/>
        </authorList>
    </citation>
    <scope>NUCLEOTIDE SEQUENCE [LARGE SCALE GENOMIC DNA]</scope>
    <source>
        <strain evidence="2 3">DSM 18936</strain>
    </source>
</reference>
<protein>
    <recommendedName>
        <fullName evidence="4">Membrane protein DedA with SNARE-associated domain</fullName>
    </recommendedName>
</protein>
<dbReference type="RefSeq" id="WP_133868228.1">
    <property type="nucleotide sequence ID" value="NZ_JAVJPS010000034.1"/>
</dbReference>
<feature type="transmembrane region" description="Helical" evidence="1">
    <location>
        <begin position="18"/>
        <end position="41"/>
    </location>
</feature>
<keyword evidence="1" id="KW-0812">Transmembrane</keyword>
<evidence type="ECO:0008006" key="4">
    <source>
        <dbReference type="Google" id="ProtNLM"/>
    </source>
</evidence>
<dbReference type="OrthoDB" id="5243534at2"/>
<keyword evidence="1" id="KW-1133">Transmembrane helix</keyword>
<feature type="transmembrane region" description="Helical" evidence="1">
    <location>
        <begin position="154"/>
        <end position="172"/>
    </location>
</feature>